<gene>
    <name evidence="2" type="ORF">NHX12_014877</name>
</gene>
<proteinExistence type="predicted"/>
<protein>
    <submittedName>
        <fullName evidence="2">Uncharacterized protein</fullName>
    </submittedName>
</protein>
<keyword evidence="3" id="KW-1185">Reference proteome</keyword>
<name>A0A9Q0I2H6_9TELE</name>
<dbReference type="Proteomes" id="UP001148018">
    <property type="component" value="Unassembled WGS sequence"/>
</dbReference>
<dbReference type="EMBL" id="JANIIK010000119">
    <property type="protein sequence ID" value="KAJ3584382.1"/>
    <property type="molecule type" value="Genomic_DNA"/>
</dbReference>
<reference evidence="2" key="1">
    <citation type="submission" date="2022-07" db="EMBL/GenBank/DDBJ databases">
        <title>Chromosome-level genome of Muraenolepis orangiensis.</title>
        <authorList>
            <person name="Kim J."/>
        </authorList>
    </citation>
    <scope>NUCLEOTIDE SEQUENCE</scope>
    <source>
        <strain evidence="2">KU_S4_2022</strain>
        <tissue evidence="2">Muscle</tissue>
    </source>
</reference>
<feature type="compositionally biased region" description="Low complexity" evidence="1">
    <location>
        <begin position="227"/>
        <end position="242"/>
    </location>
</feature>
<dbReference type="AlphaFoldDB" id="A0A9Q0I2H6"/>
<organism evidence="2 3">
    <name type="scientific">Muraenolepis orangiensis</name>
    <name type="common">Patagonian moray cod</name>
    <dbReference type="NCBI Taxonomy" id="630683"/>
    <lineage>
        <taxon>Eukaryota</taxon>
        <taxon>Metazoa</taxon>
        <taxon>Chordata</taxon>
        <taxon>Craniata</taxon>
        <taxon>Vertebrata</taxon>
        <taxon>Euteleostomi</taxon>
        <taxon>Actinopterygii</taxon>
        <taxon>Neopterygii</taxon>
        <taxon>Teleostei</taxon>
        <taxon>Neoteleostei</taxon>
        <taxon>Acanthomorphata</taxon>
        <taxon>Zeiogadaria</taxon>
        <taxon>Gadariae</taxon>
        <taxon>Gadiformes</taxon>
        <taxon>Muraenolepidoidei</taxon>
        <taxon>Muraenolepididae</taxon>
        <taxon>Muraenolepis</taxon>
    </lineage>
</organism>
<evidence type="ECO:0000256" key="1">
    <source>
        <dbReference type="SAM" id="MobiDB-lite"/>
    </source>
</evidence>
<comment type="caution">
    <text evidence="2">The sequence shown here is derived from an EMBL/GenBank/DDBJ whole genome shotgun (WGS) entry which is preliminary data.</text>
</comment>
<feature type="region of interest" description="Disordered" evidence="1">
    <location>
        <begin position="1"/>
        <end position="27"/>
    </location>
</feature>
<sequence length="298" mass="32364">MASSQVWSPGQRKSFNVIPSGRELPRTPRMSHIKHRLSFADEVCPATVCSGDAFPMLRGMGGYQLTQTDQDFIEKMNQEKLQKNLQGELADLESSINREAMALDLHLSSKEKALEGLDKFPTCETMVDLARTLLSQTVPAGELDQLDHRSLLASVTEAGLRRAISEKKRAVDSLKEGVYHEIQGLMIQLAGLKCEVAKERESRRSPEGKTAAAQPVRASRAPRSNKSATTATASARQRSQSAGKSGATKATSRRTRAPEPTASLPAATKTRKAAAVVTETAAAQSVGLRRSKRIATRK</sequence>
<dbReference type="OrthoDB" id="8964991at2759"/>
<evidence type="ECO:0000313" key="2">
    <source>
        <dbReference type="EMBL" id="KAJ3584382.1"/>
    </source>
</evidence>
<feature type="region of interest" description="Disordered" evidence="1">
    <location>
        <begin position="199"/>
        <end position="275"/>
    </location>
</feature>
<feature type="compositionally biased region" description="Polar residues" evidence="1">
    <location>
        <begin position="1"/>
        <end position="14"/>
    </location>
</feature>
<evidence type="ECO:0000313" key="3">
    <source>
        <dbReference type="Proteomes" id="UP001148018"/>
    </source>
</evidence>
<accession>A0A9Q0I2H6</accession>